<dbReference type="EMBL" id="JACAZF010000006">
    <property type="protein sequence ID" value="KAF7301132.1"/>
    <property type="molecule type" value="Genomic_DNA"/>
</dbReference>
<comment type="caution">
    <text evidence="2">The sequence shown here is derived from an EMBL/GenBank/DDBJ whole genome shotgun (WGS) entry which is preliminary data.</text>
</comment>
<accession>A0A8H6SLQ3</accession>
<dbReference type="RefSeq" id="XP_037219132.1">
    <property type="nucleotide sequence ID" value="XM_037363488.1"/>
</dbReference>
<dbReference type="GeneID" id="59346004"/>
<dbReference type="InterPro" id="IPR011009">
    <property type="entry name" value="Kinase-like_dom_sf"/>
</dbReference>
<sequence length="598" mass="66235">MQGNDQTMAPVVRFRWLIPDETQFFGLRFEMDQQPKDQKIFPTLSARYPARPDDIHRGRLYVAPAASLGDGIPTFKRHARARYNGAFLTEVTFGEAIEDPNGSPCVFFEPVVYVSNKKRRLLLPKIDSPSTLAKGGQPLQEAMQKSDSRFHGVIPSAEVGACPTIRTIHGACQAEPLAQLWSALHRCVSANEQELKASLAQIKADGGLSKGELLNNARKLISALCGDYAAEPGLRQAIEGPLRRLTGFSGDDQLFLVCKNQLAGDPTIQALYRIRHLIAGDPNMDETRPVLVLFMAIRAHTIEIGHAYLNTYYVDGKEEERASWQAATHLTYGVGGTLSTDPSDLEVLRTACILTCVGKAVKALAVFRKLIQAPPIAPSVFPIRDMLGGTLQPARLFRETDMRVFHTVWQREGHEDQHVVVKLFETTTYGEAAHRAAAEADLAPNLVFYGDALQESQTGWSVVVMDYVERADHITQAHIKALEALPGRLRQLGIVHGDLRLPNILFAKNDKVVVIDWNWAGTHPHYPWTMNMGLTWPHGAQPGGRILPEHDKQQIDWIVAALQKAYAKMRDGPLELTEAREFVAIELRDVGGSSEDSG</sequence>
<gene>
    <name evidence="2" type="ORF">MIND_00677600</name>
</gene>
<feature type="domain" description="Aminoglycoside phosphotransferase" evidence="1">
    <location>
        <begin position="467"/>
        <end position="522"/>
    </location>
</feature>
<evidence type="ECO:0000259" key="1">
    <source>
        <dbReference type="Pfam" id="PF01636"/>
    </source>
</evidence>
<dbReference type="Pfam" id="PF01636">
    <property type="entry name" value="APH"/>
    <property type="match status" value="1"/>
</dbReference>
<dbReference type="SUPFAM" id="SSF56112">
    <property type="entry name" value="Protein kinase-like (PK-like)"/>
    <property type="match status" value="1"/>
</dbReference>
<name>A0A8H6SLQ3_9AGAR</name>
<keyword evidence="3" id="KW-1185">Reference proteome</keyword>
<dbReference type="Proteomes" id="UP000636479">
    <property type="component" value="Unassembled WGS sequence"/>
</dbReference>
<reference evidence="2" key="1">
    <citation type="submission" date="2020-05" db="EMBL/GenBank/DDBJ databases">
        <title>Mycena genomes resolve the evolution of fungal bioluminescence.</title>
        <authorList>
            <person name="Tsai I.J."/>
        </authorList>
    </citation>
    <scope>NUCLEOTIDE SEQUENCE</scope>
    <source>
        <strain evidence="2">171206Taipei</strain>
    </source>
</reference>
<organism evidence="2 3">
    <name type="scientific">Mycena indigotica</name>
    <dbReference type="NCBI Taxonomy" id="2126181"/>
    <lineage>
        <taxon>Eukaryota</taxon>
        <taxon>Fungi</taxon>
        <taxon>Dikarya</taxon>
        <taxon>Basidiomycota</taxon>
        <taxon>Agaricomycotina</taxon>
        <taxon>Agaricomycetes</taxon>
        <taxon>Agaricomycetidae</taxon>
        <taxon>Agaricales</taxon>
        <taxon>Marasmiineae</taxon>
        <taxon>Mycenaceae</taxon>
        <taxon>Mycena</taxon>
    </lineage>
</organism>
<protein>
    <recommendedName>
        <fullName evidence="1">Aminoglycoside phosphotransferase domain-containing protein</fullName>
    </recommendedName>
</protein>
<dbReference type="AlphaFoldDB" id="A0A8H6SLQ3"/>
<dbReference type="Gene3D" id="3.90.1200.10">
    <property type="match status" value="1"/>
</dbReference>
<dbReference type="OrthoDB" id="3041868at2759"/>
<dbReference type="InterPro" id="IPR002575">
    <property type="entry name" value="Aminoglycoside_PTrfase"/>
</dbReference>
<evidence type="ECO:0000313" key="2">
    <source>
        <dbReference type="EMBL" id="KAF7301132.1"/>
    </source>
</evidence>
<evidence type="ECO:0000313" key="3">
    <source>
        <dbReference type="Proteomes" id="UP000636479"/>
    </source>
</evidence>
<proteinExistence type="predicted"/>